<organism evidence="1 2">
    <name type="scientific">Aphanomyces invadans</name>
    <dbReference type="NCBI Taxonomy" id="157072"/>
    <lineage>
        <taxon>Eukaryota</taxon>
        <taxon>Sar</taxon>
        <taxon>Stramenopiles</taxon>
        <taxon>Oomycota</taxon>
        <taxon>Saprolegniomycetes</taxon>
        <taxon>Saprolegniales</taxon>
        <taxon>Verrucalvaceae</taxon>
        <taxon>Aphanomyces</taxon>
    </lineage>
</organism>
<keyword evidence="2" id="KW-1185">Reference proteome</keyword>
<evidence type="ECO:0000313" key="1">
    <source>
        <dbReference type="EMBL" id="RHY31141.1"/>
    </source>
</evidence>
<comment type="caution">
    <text evidence="1">The sequence shown here is derived from an EMBL/GenBank/DDBJ whole genome shotgun (WGS) entry which is preliminary data.</text>
</comment>
<dbReference type="AlphaFoldDB" id="A0A3R6Z0N0"/>
<proteinExistence type="predicted"/>
<protein>
    <submittedName>
        <fullName evidence="1">Uncharacterized protein</fullName>
    </submittedName>
</protein>
<dbReference type="EMBL" id="QUSY01000240">
    <property type="protein sequence ID" value="RHY31141.1"/>
    <property type="molecule type" value="Genomic_DNA"/>
</dbReference>
<dbReference type="Proteomes" id="UP000285060">
    <property type="component" value="Unassembled WGS sequence"/>
</dbReference>
<name>A0A3R6Z0N0_9STRA</name>
<accession>A0A3R6Z0N0</accession>
<reference evidence="1 2" key="1">
    <citation type="submission" date="2018-08" db="EMBL/GenBank/DDBJ databases">
        <title>Aphanomyces genome sequencing and annotation.</title>
        <authorList>
            <person name="Minardi D."/>
            <person name="Oidtmann B."/>
            <person name="Van Der Giezen M."/>
            <person name="Studholme D.J."/>
        </authorList>
    </citation>
    <scope>NUCLEOTIDE SEQUENCE [LARGE SCALE GENOMIC DNA]</scope>
    <source>
        <strain evidence="1 2">NJM0002</strain>
    </source>
</reference>
<gene>
    <name evidence="1" type="ORF">DYB32_004126</name>
</gene>
<evidence type="ECO:0000313" key="2">
    <source>
        <dbReference type="Proteomes" id="UP000285060"/>
    </source>
</evidence>
<sequence length="151" mass="16067">MRATILWNFQLDGATASAQGSFLGSFLSQTFCSVLQSGFKGSALRTEVMVGLERGIALSRDSRDVARNVLTGVLAVASETLHEVELSRSIKGIDELPGILLAEGGAHVADRDEVGLEQPVEGRVNFWSQTQSIFGSGGTDSVAAKKRMVPE</sequence>